<sequence>MSNQAVSGLRISAYRIFVPNVSAALPFYRDTLGLRVLSVDDAGGFAVLDAGIMLILEPVGDDPDFTQRFTGISFEVPDMAAAYETLRGKGVEFDARPLVQDWGGILAHFKDPGGNTLTIVEYPKN</sequence>
<evidence type="ECO:0000313" key="2">
    <source>
        <dbReference type="EMBL" id="NBG96426.1"/>
    </source>
</evidence>
<dbReference type="InterPro" id="IPR029068">
    <property type="entry name" value="Glyas_Bleomycin-R_OHBP_Dase"/>
</dbReference>
<accession>A0A845QDW4</accession>
<dbReference type="InterPro" id="IPR004360">
    <property type="entry name" value="Glyas_Fos-R_dOase_dom"/>
</dbReference>
<gene>
    <name evidence="2" type="ORF">GTQ45_11845</name>
</gene>
<keyword evidence="2" id="KW-0560">Oxidoreductase</keyword>
<dbReference type="GeneID" id="300655578"/>
<organism evidence="2 3">
    <name type="scientific">Pyruvatibacter mobilis</name>
    <dbReference type="NCBI Taxonomy" id="1712261"/>
    <lineage>
        <taxon>Bacteria</taxon>
        <taxon>Pseudomonadati</taxon>
        <taxon>Pseudomonadota</taxon>
        <taxon>Alphaproteobacteria</taxon>
        <taxon>Hyphomicrobiales</taxon>
        <taxon>Parvibaculaceae</taxon>
        <taxon>Pyruvatibacter</taxon>
    </lineage>
</organism>
<keyword evidence="2" id="KW-0223">Dioxygenase</keyword>
<dbReference type="RefSeq" id="WP_160588488.1">
    <property type="nucleotide sequence ID" value="NZ_BMHN01000001.1"/>
</dbReference>
<name>A0A845QDW4_9HYPH</name>
<reference evidence="2 3" key="1">
    <citation type="journal article" date="2016" name="Int. J. Syst. Evol. Microbiol.">
        <title>Pyruvatibacter mobilis gen. nov., sp. nov., a marine bacterium from the culture broth of Picochlorum sp. 122.</title>
        <authorList>
            <person name="Wang G."/>
            <person name="Tang M."/>
            <person name="Wu H."/>
            <person name="Dai S."/>
            <person name="Li T."/>
            <person name="Chen C."/>
            <person name="He H."/>
            <person name="Fan J."/>
            <person name="Xiang W."/>
            <person name="Li X."/>
        </authorList>
    </citation>
    <scope>NUCLEOTIDE SEQUENCE [LARGE SCALE GENOMIC DNA]</scope>
    <source>
        <strain evidence="2 3">GYP-11</strain>
    </source>
</reference>
<dbReference type="InterPro" id="IPR037523">
    <property type="entry name" value="VOC_core"/>
</dbReference>
<comment type="caution">
    <text evidence="2">The sequence shown here is derived from an EMBL/GenBank/DDBJ whole genome shotgun (WGS) entry which is preliminary data.</text>
</comment>
<protein>
    <submittedName>
        <fullName evidence="2">Glyoxalase/bleomycin resistance/dioxygenase family protein</fullName>
    </submittedName>
</protein>
<dbReference type="EMBL" id="WXYQ01000007">
    <property type="protein sequence ID" value="NBG96426.1"/>
    <property type="molecule type" value="Genomic_DNA"/>
</dbReference>
<dbReference type="Pfam" id="PF00903">
    <property type="entry name" value="Glyoxalase"/>
    <property type="match status" value="1"/>
</dbReference>
<feature type="domain" description="VOC" evidence="1">
    <location>
        <begin position="10"/>
        <end position="122"/>
    </location>
</feature>
<dbReference type="SUPFAM" id="SSF54593">
    <property type="entry name" value="Glyoxalase/Bleomycin resistance protein/Dihydroxybiphenyl dioxygenase"/>
    <property type="match status" value="1"/>
</dbReference>
<dbReference type="Proteomes" id="UP000470384">
    <property type="component" value="Unassembled WGS sequence"/>
</dbReference>
<dbReference type="AlphaFoldDB" id="A0A845QDW4"/>
<dbReference type="GO" id="GO:0051213">
    <property type="term" value="F:dioxygenase activity"/>
    <property type="evidence" value="ECO:0007669"/>
    <property type="project" value="UniProtKB-KW"/>
</dbReference>
<evidence type="ECO:0000259" key="1">
    <source>
        <dbReference type="PROSITE" id="PS51819"/>
    </source>
</evidence>
<dbReference type="Gene3D" id="3.10.180.10">
    <property type="entry name" value="2,3-Dihydroxybiphenyl 1,2-Dioxygenase, domain 1"/>
    <property type="match status" value="1"/>
</dbReference>
<keyword evidence="3" id="KW-1185">Reference proteome</keyword>
<dbReference type="PROSITE" id="PS51819">
    <property type="entry name" value="VOC"/>
    <property type="match status" value="1"/>
</dbReference>
<dbReference type="OrthoDB" id="9794917at2"/>
<evidence type="ECO:0000313" key="3">
    <source>
        <dbReference type="Proteomes" id="UP000470384"/>
    </source>
</evidence>
<proteinExistence type="predicted"/>